<dbReference type="SUPFAM" id="SSF55594">
    <property type="entry name" value="HPr-like"/>
    <property type="match status" value="1"/>
</dbReference>
<evidence type="ECO:0000256" key="5">
    <source>
        <dbReference type="ARBA" id="ARBA00023125"/>
    </source>
</evidence>
<dbReference type="GO" id="GO:0006355">
    <property type="term" value="P:regulation of DNA-templated transcription"/>
    <property type="evidence" value="ECO:0007669"/>
    <property type="project" value="InterPro"/>
</dbReference>
<evidence type="ECO:0000313" key="13">
    <source>
        <dbReference type="Proteomes" id="UP000032512"/>
    </source>
</evidence>
<dbReference type="Gene3D" id="1.10.8.60">
    <property type="match status" value="1"/>
</dbReference>
<dbReference type="PROSITE" id="PS51350">
    <property type="entry name" value="PTS_HPR_DOM"/>
    <property type="match status" value="1"/>
</dbReference>
<dbReference type="InterPro" id="IPR030828">
    <property type="entry name" value="HTH_TyrR"/>
</dbReference>
<dbReference type="InterPro" id="IPR003593">
    <property type="entry name" value="AAA+_ATPase"/>
</dbReference>
<evidence type="ECO:0000256" key="4">
    <source>
        <dbReference type="ARBA" id="ARBA00023015"/>
    </source>
</evidence>
<feature type="coiled-coil region" evidence="8">
    <location>
        <begin position="325"/>
        <end position="352"/>
    </location>
</feature>
<evidence type="ECO:0000259" key="10">
    <source>
        <dbReference type="PROSITE" id="PS50112"/>
    </source>
</evidence>
<dbReference type="NCBIfam" id="TIGR04381">
    <property type="entry name" value="HTH_TypR"/>
    <property type="match status" value="1"/>
</dbReference>
<dbReference type="SUPFAM" id="SSF46689">
    <property type="entry name" value="Homeodomain-like"/>
    <property type="match status" value="1"/>
</dbReference>
<dbReference type="PROSITE" id="PS00675">
    <property type="entry name" value="SIGMA54_INTERACT_1"/>
    <property type="match status" value="1"/>
</dbReference>
<dbReference type="SMART" id="SM00091">
    <property type="entry name" value="PAS"/>
    <property type="match status" value="2"/>
</dbReference>
<dbReference type="Gene3D" id="3.30.450.20">
    <property type="entry name" value="PAS domain"/>
    <property type="match status" value="2"/>
</dbReference>
<dbReference type="GO" id="GO:0005524">
    <property type="term" value="F:ATP binding"/>
    <property type="evidence" value="ECO:0007669"/>
    <property type="project" value="UniProtKB-KW"/>
</dbReference>
<keyword evidence="4" id="KW-0805">Transcription regulation</keyword>
<name>A0A0D6Z9T0_9BACI</name>
<evidence type="ECO:0000256" key="3">
    <source>
        <dbReference type="ARBA" id="ARBA00022840"/>
    </source>
</evidence>
<dbReference type="OrthoDB" id="9771372at2"/>
<keyword evidence="8" id="KW-0175">Coiled coil</keyword>
<dbReference type="InterPro" id="IPR035965">
    <property type="entry name" value="PAS-like_dom_sf"/>
</dbReference>
<dbReference type="RefSeq" id="WP_044394135.1">
    <property type="nucleotide sequence ID" value="NZ_JXIQ01000095.1"/>
</dbReference>
<dbReference type="InterPro" id="IPR009057">
    <property type="entry name" value="Homeodomain-like_sf"/>
</dbReference>
<dbReference type="FunFam" id="3.40.50.300:FF:000006">
    <property type="entry name" value="DNA-binding transcriptional regulator NtrC"/>
    <property type="match status" value="1"/>
</dbReference>
<dbReference type="InterPro" id="IPR027417">
    <property type="entry name" value="P-loop_NTPase"/>
</dbReference>
<dbReference type="EMBL" id="JXIQ01000095">
    <property type="protein sequence ID" value="KIY21781.1"/>
    <property type="molecule type" value="Genomic_DNA"/>
</dbReference>
<evidence type="ECO:0000256" key="6">
    <source>
        <dbReference type="ARBA" id="ARBA00023163"/>
    </source>
</evidence>
<dbReference type="Pfam" id="PF00381">
    <property type="entry name" value="PTS-HPr"/>
    <property type="match status" value="1"/>
</dbReference>
<feature type="domain" description="HPr" evidence="11">
    <location>
        <begin position="1"/>
        <end position="94"/>
    </location>
</feature>
<sequence length="675" mass="76966">MHEMIIQVQQKNGLHVRSAASLIAMLQNTVNDDLKLKNINIEYKGVSVGITNLLSLVSLKVKQGDYIKLIFEDIISPELKTKIIRFFTNNEQAGMQELETDRLLMENSVVMQEAVSNMPNGMIVVNSKNIITFVNDAAVRLLEVSANDLLNRRADKVIPHSRLQDILQTGQTRFAEKQMLKNNTILVNRAPIYLDGKLIGAVAIFQDISDLEKINSELKKERELQELLNLVLDSVTDYITLTDNDGTCMYMNEQMDKLLDSMDRERFAENLIGKRAWTKLAAEKNAFYNDIKIIHNESYVVKVNPILIDSKFHGSVVSLSPWNEVKSLMNKLEAMEERAKYLEDELSKHLQLDDSFSSIIGRSGALMDSLTIANKVSKMVSTVLITGESGTGKELVARAIHESSNRKNKPFIRVNCSVIPHNLIESELFGHERGAFTGADKTRQGKFELADKGTIFLDEIGTLNLEVQVKLLRVLQEREIERVGGNKTISLDVRIIAATNEDLSKMMDEKKFREDLYYRLNVIPVHLPPLRNRKGDIPLLVDHFRKYYNRLLGKSIKHYEQGFLEGLGEYHWPGNIRELQNTIERAVALSGDEMLYCRDLPQYISNRGRKNLQVNFSDDILTLEAYEKQIFEHAAHFYPSYNQLAKALGITHKTAASKLRKYNLDHILGRKYQPT</sequence>
<dbReference type="InterPro" id="IPR058031">
    <property type="entry name" value="AAA_lid_NorR"/>
</dbReference>
<feature type="domain" description="PAS" evidence="10">
    <location>
        <begin position="107"/>
        <end position="152"/>
    </location>
</feature>
<dbReference type="PROSITE" id="PS00688">
    <property type="entry name" value="SIGMA54_INTERACT_3"/>
    <property type="match status" value="1"/>
</dbReference>
<dbReference type="Proteomes" id="UP000032512">
    <property type="component" value="Unassembled WGS sequence"/>
</dbReference>
<dbReference type="InterPro" id="IPR025662">
    <property type="entry name" value="Sigma_54_int_dom_ATP-bd_1"/>
</dbReference>
<dbReference type="InterPro" id="IPR002078">
    <property type="entry name" value="Sigma_54_int"/>
</dbReference>
<feature type="domain" description="PAS" evidence="10">
    <location>
        <begin position="224"/>
        <end position="259"/>
    </location>
</feature>
<dbReference type="NCBIfam" id="TIGR00229">
    <property type="entry name" value="sensory_box"/>
    <property type="match status" value="1"/>
</dbReference>
<dbReference type="InterPro" id="IPR000014">
    <property type="entry name" value="PAS"/>
</dbReference>
<dbReference type="SUPFAM" id="SSF55785">
    <property type="entry name" value="PYP-like sensor domain (PAS domain)"/>
    <property type="match status" value="1"/>
</dbReference>
<comment type="caution">
    <text evidence="12">The sequence shown here is derived from an EMBL/GenBank/DDBJ whole genome shotgun (WGS) entry which is preliminary data.</text>
</comment>
<organism evidence="12 13">
    <name type="scientific">Mesobacillus subterraneus</name>
    <dbReference type="NCBI Taxonomy" id="285983"/>
    <lineage>
        <taxon>Bacteria</taxon>
        <taxon>Bacillati</taxon>
        <taxon>Bacillota</taxon>
        <taxon>Bacilli</taxon>
        <taxon>Bacillales</taxon>
        <taxon>Bacillaceae</taxon>
        <taxon>Mesobacillus</taxon>
    </lineage>
</organism>
<keyword evidence="1" id="KW-0547">Nucleotide-binding</keyword>
<dbReference type="Pfam" id="PF00158">
    <property type="entry name" value="Sigma54_activat"/>
    <property type="match status" value="1"/>
</dbReference>
<accession>A0A0D6Z9T0</accession>
<dbReference type="PANTHER" id="PTHR32071">
    <property type="entry name" value="TRANSCRIPTIONAL REGULATORY PROTEIN"/>
    <property type="match status" value="1"/>
</dbReference>
<evidence type="ECO:0000256" key="1">
    <source>
        <dbReference type="ARBA" id="ARBA00022741"/>
    </source>
</evidence>
<evidence type="ECO:0000256" key="8">
    <source>
        <dbReference type="SAM" id="Coils"/>
    </source>
</evidence>
<dbReference type="SMART" id="SM00382">
    <property type="entry name" value="AAA"/>
    <property type="match status" value="1"/>
</dbReference>
<reference evidence="12 13" key="1">
    <citation type="submission" date="2015-01" db="EMBL/GenBank/DDBJ databases">
        <title>Draft genome sequences of the supercritical CO2 tolerant bacteria Bacillus subterraneus MITOT1 and Bacillus cereus MIT0214.</title>
        <authorList>
            <person name="Peet K.C."/>
            <person name="Thompson J.R."/>
        </authorList>
    </citation>
    <scope>NUCLEOTIDE SEQUENCE [LARGE SCALE GENOMIC DNA]</scope>
    <source>
        <strain evidence="12 13">MITOT1</strain>
    </source>
</reference>
<evidence type="ECO:0000256" key="7">
    <source>
        <dbReference type="ARBA" id="ARBA00029500"/>
    </source>
</evidence>
<feature type="domain" description="Sigma-54 factor interaction" evidence="9">
    <location>
        <begin position="359"/>
        <end position="588"/>
    </location>
</feature>
<dbReference type="PANTHER" id="PTHR32071:SF57">
    <property type="entry name" value="C4-DICARBOXYLATE TRANSPORT TRANSCRIPTIONAL REGULATORY PROTEIN DCTD"/>
    <property type="match status" value="1"/>
</dbReference>
<dbReference type="InterPro" id="IPR025944">
    <property type="entry name" value="Sigma_54_int_dom_CS"/>
</dbReference>
<keyword evidence="5" id="KW-0238">DNA-binding</keyword>
<evidence type="ECO:0000256" key="2">
    <source>
        <dbReference type="ARBA" id="ARBA00022797"/>
    </source>
</evidence>
<keyword evidence="13" id="KW-1185">Reference proteome</keyword>
<dbReference type="Gene3D" id="3.40.50.300">
    <property type="entry name" value="P-loop containing nucleotide triphosphate hydrolases"/>
    <property type="match status" value="1"/>
</dbReference>
<dbReference type="InterPro" id="IPR025943">
    <property type="entry name" value="Sigma_54_int_dom_ATP-bd_2"/>
</dbReference>
<keyword evidence="6" id="KW-0804">Transcription</keyword>
<dbReference type="InterPro" id="IPR000032">
    <property type="entry name" value="HPr-like"/>
</dbReference>
<keyword evidence="2" id="KW-0058">Aromatic hydrocarbons catabolism</keyword>
<dbReference type="InterPro" id="IPR035895">
    <property type="entry name" value="HPr-like_sf"/>
</dbReference>
<dbReference type="PROSITE" id="PS50112">
    <property type="entry name" value="PAS"/>
    <property type="match status" value="2"/>
</dbReference>
<proteinExistence type="predicted"/>
<evidence type="ECO:0000259" key="9">
    <source>
        <dbReference type="PROSITE" id="PS50045"/>
    </source>
</evidence>
<dbReference type="PROSITE" id="PS00676">
    <property type="entry name" value="SIGMA54_INTERACT_2"/>
    <property type="match status" value="1"/>
</dbReference>
<dbReference type="Gene3D" id="3.30.1340.10">
    <property type="entry name" value="HPr-like"/>
    <property type="match status" value="1"/>
</dbReference>
<protein>
    <recommendedName>
        <fullName evidence="7">HTH-type transcriptional regulatory protein TyrR</fullName>
    </recommendedName>
</protein>
<dbReference type="PATRIC" id="fig|285983.3.peg.1092"/>
<dbReference type="PROSITE" id="PS50045">
    <property type="entry name" value="SIGMA54_INTERACT_4"/>
    <property type="match status" value="1"/>
</dbReference>
<dbReference type="Pfam" id="PF13426">
    <property type="entry name" value="PAS_9"/>
    <property type="match status" value="1"/>
</dbReference>
<dbReference type="Pfam" id="PF18024">
    <property type="entry name" value="HTH_50"/>
    <property type="match status" value="1"/>
</dbReference>
<evidence type="ECO:0000259" key="11">
    <source>
        <dbReference type="PROSITE" id="PS51350"/>
    </source>
</evidence>
<dbReference type="GO" id="GO:0003677">
    <property type="term" value="F:DNA binding"/>
    <property type="evidence" value="ECO:0007669"/>
    <property type="project" value="UniProtKB-KW"/>
</dbReference>
<gene>
    <name evidence="12" type="ORF">UB32_12100</name>
</gene>
<keyword evidence="3" id="KW-0067">ATP-binding</keyword>
<dbReference type="CDD" id="cd00009">
    <property type="entry name" value="AAA"/>
    <property type="match status" value="1"/>
</dbReference>
<dbReference type="SUPFAM" id="SSF52540">
    <property type="entry name" value="P-loop containing nucleoside triphosphate hydrolases"/>
    <property type="match status" value="1"/>
</dbReference>
<evidence type="ECO:0000313" key="12">
    <source>
        <dbReference type="EMBL" id="KIY21781.1"/>
    </source>
</evidence>
<dbReference type="CDD" id="cd00130">
    <property type="entry name" value="PAS"/>
    <property type="match status" value="1"/>
</dbReference>
<dbReference type="Pfam" id="PF25601">
    <property type="entry name" value="AAA_lid_14"/>
    <property type="match status" value="1"/>
</dbReference>
<dbReference type="AlphaFoldDB" id="A0A0D6Z9T0"/>
<dbReference type="Gene3D" id="1.10.10.60">
    <property type="entry name" value="Homeodomain-like"/>
    <property type="match status" value="1"/>
</dbReference>